<dbReference type="PANTHER" id="PTHR30606">
    <property type="entry name" value="LIPID A BIOSYNTHESIS LAUROYL ACYLTRANSFERASE"/>
    <property type="match status" value="1"/>
</dbReference>
<dbReference type="UniPathway" id="UPA00360">
    <property type="reaction ID" value="UER00485"/>
</dbReference>
<keyword evidence="8 9" id="KW-0012">Acyltransferase</keyword>
<comment type="catalytic activity">
    <reaction evidence="9">
        <text>an alpha-Kdo-(2-&gt;4)-alpha-Kdo-(2-&gt;6)-lipid IVA + a fatty acyl-[ACP] = an alpha-Kdo-(2-&gt;4)-alpha-Kdo-(2-&gt;6)-(acyl)-lipid IVA + holo-[ACP]</text>
        <dbReference type="Rhea" id="RHEA:69396"/>
        <dbReference type="Rhea" id="RHEA-COMP:9685"/>
        <dbReference type="Rhea" id="RHEA-COMP:14125"/>
        <dbReference type="ChEBI" id="CHEBI:64479"/>
        <dbReference type="ChEBI" id="CHEBI:138651"/>
        <dbReference type="ChEBI" id="CHEBI:176429"/>
        <dbReference type="ChEBI" id="CHEBI:176430"/>
        <dbReference type="EC" id="2.3.1.241"/>
    </reaction>
</comment>
<evidence type="ECO:0000256" key="5">
    <source>
        <dbReference type="ARBA" id="ARBA00022985"/>
    </source>
</evidence>
<comment type="caution">
    <text evidence="10">The sequence shown here is derived from an EMBL/GenBank/DDBJ whole genome shotgun (WGS) entry which is preliminary data.</text>
</comment>
<dbReference type="PANTHER" id="PTHR30606:SF9">
    <property type="entry name" value="LIPID A BIOSYNTHESIS LAUROYLTRANSFERASE"/>
    <property type="match status" value="1"/>
</dbReference>
<reference evidence="10 11" key="1">
    <citation type="submission" date="2019-06" db="EMBL/GenBank/DDBJ databases">
        <title>Draft genome of Aliikangiella marina GYP-15.</title>
        <authorList>
            <person name="Wang G."/>
        </authorList>
    </citation>
    <scope>NUCLEOTIDE SEQUENCE [LARGE SCALE GENOMIC DNA]</scope>
    <source>
        <strain evidence="10 11">GYP-15</strain>
    </source>
</reference>
<feature type="short sequence motif" description="HXXXXD motif" evidence="9">
    <location>
        <begin position="130"/>
        <end position="135"/>
    </location>
</feature>
<keyword evidence="1 9" id="KW-1003">Cell membrane</keyword>
<proteinExistence type="inferred from homology"/>
<evidence type="ECO:0000256" key="8">
    <source>
        <dbReference type="ARBA" id="ARBA00023315"/>
    </source>
</evidence>
<evidence type="ECO:0000256" key="3">
    <source>
        <dbReference type="ARBA" id="ARBA00022679"/>
    </source>
</evidence>
<dbReference type="GO" id="GO:0036104">
    <property type="term" value="P:Kdo2-lipid A biosynthetic process"/>
    <property type="evidence" value="ECO:0007669"/>
    <property type="project" value="UniProtKB-UniRule"/>
</dbReference>
<comment type="pathway">
    <text evidence="9">Bacterial outer membrane biogenesis; lipopolysaccharide biosynthesis.</text>
</comment>
<dbReference type="GO" id="GO:0009103">
    <property type="term" value="P:lipopolysaccharide biosynthetic process"/>
    <property type="evidence" value="ECO:0007669"/>
    <property type="project" value="UniProtKB-UniRule"/>
</dbReference>
<gene>
    <name evidence="9 10" type="primary">lpxL</name>
    <name evidence="10" type="ORF">FLL45_05830</name>
</gene>
<dbReference type="InterPro" id="IPR011920">
    <property type="entry name" value="Lipid_A_LpxL_LpxP"/>
</dbReference>
<dbReference type="GO" id="GO:0009245">
    <property type="term" value="P:lipid A biosynthetic process"/>
    <property type="evidence" value="ECO:0007669"/>
    <property type="project" value="InterPro"/>
</dbReference>
<dbReference type="PIRSF" id="PIRSF026649">
    <property type="entry name" value="MsbB"/>
    <property type="match status" value="1"/>
</dbReference>
<keyword evidence="2 9" id="KW-0997">Cell inner membrane</keyword>
<keyword evidence="6 9" id="KW-1133">Transmembrane helix</keyword>
<dbReference type="EMBL" id="VIKR01000001">
    <property type="protein sequence ID" value="TQV77461.1"/>
    <property type="molecule type" value="Genomic_DNA"/>
</dbReference>
<comment type="similarity">
    <text evidence="9">Belongs to the LpxL/LpxM/LpxP family.</text>
</comment>
<accession>A0A545TJX1</accession>
<dbReference type="NCBIfam" id="TIGR02207">
    <property type="entry name" value="lipid_A_htrB"/>
    <property type="match status" value="1"/>
</dbReference>
<evidence type="ECO:0000256" key="2">
    <source>
        <dbReference type="ARBA" id="ARBA00022519"/>
    </source>
</evidence>
<comment type="pathway">
    <text evidence="9">Glycolipid biosynthesis; KDO(2)-lipid A biosynthesis; KDO(2)-lipid A from CMP-3-deoxy-D-manno-octulosonate and lipid IV(A): step 3/4.</text>
</comment>
<evidence type="ECO:0000256" key="9">
    <source>
        <dbReference type="HAMAP-Rule" id="MF_01942"/>
    </source>
</evidence>
<feature type="transmembrane region" description="Helical" evidence="9">
    <location>
        <begin position="12"/>
        <end position="30"/>
    </location>
</feature>
<keyword evidence="4 9" id="KW-0812">Transmembrane</keyword>
<dbReference type="InterPro" id="IPR004960">
    <property type="entry name" value="LipA_acyltrans"/>
</dbReference>
<keyword evidence="5 9" id="KW-0448">Lipopolysaccharide biosynthesis</keyword>
<dbReference type="OrthoDB" id="9803456at2"/>
<keyword evidence="11" id="KW-1185">Reference proteome</keyword>
<keyword evidence="7 9" id="KW-0472">Membrane</keyword>
<dbReference type="Pfam" id="PF03279">
    <property type="entry name" value="Lip_A_acyltrans"/>
    <property type="match status" value="1"/>
</dbReference>
<evidence type="ECO:0000256" key="1">
    <source>
        <dbReference type="ARBA" id="ARBA00022475"/>
    </source>
</evidence>
<evidence type="ECO:0000313" key="11">
    <source>
        <dbReference type="Proteomes" id="UP000317839"/>
    </source>
</evidence>
<organism evidence="10 11">
    <name type="scientific">Aliikangiella marina</name>
    <dbReference type="NCBI Taxonomy" id="1712262"/>
    <lineage>
        <taxon>Bacteria</taxon>
        <taxon>Pseudomonadati</taxon>
        <taxon>Pseudomonadota</taxon>
        <taxon>Gammaproteobacteria</taxon>
        <taxon>Oceanospirillales</taxon>
        <taxon>Pleioneaceae</taxon>
        <taxon>Aliikangiella</taxon>
    </lineage>
</organism>
<dbReference type="AlphaFoldDB" id="A0A545TJX1"/>
<dbReference type="RefSeq" id="WP_142941033.1">
    <property type="nucleotide sequence ID" value="NZ_VIKR01000001.1"/>
</dbReference>
<evidence type="ECO:0000256" key="4">
    <source>
        <dbReference type="ARBA" id="ARBA00022692"/>
    </source>
</evidence>
<evidence type="ECO:0000313" key="10">
    <source>
        <dbReference type="EMBL" id="TQV77461.1"/>
    </source>
</evidence>
<comment type="function">
    <text evidence="9">Catalyzes the transfer of an acyl chain from an acyl-[acyl-carrier-protein] (ACP) to a Kdo(2)-lipid IV(A) to form a Kdo(2)-(acyl)-lipid IV(A).</text>
</comment>
<name>A0A545TJX1_9GAMM</name>
<dbReference type="EC" id="2.3.1.241" evidence="9"/>
<evidence type="ECO:0000256" key="6">
    <source>
        <dbReference type="ARBA" id="ARBA00022989"/>
    </source>
</evidence>
<comment type="subcellular location">
    <subcellularLocation>
        <location evidence="9">Cell inner membrane</location>
        <topology evidence="9">Single-pass membrane protein</topology>
    </subcellularLocation>
</comment>
<dbReference type="GO" id="GO:0005886">
    <property type="term" value="C:plasma membrane"/>
    <property type="evidence" value="ECO:0007669"/>
    <property type="project" value="UniProtKB-SubCell"/>
</dbReference>
<dbReference type="UniPathway" id="UPA00030"/>
<dbReference type="Proteomes" id="UP000317839">
    <property type="component" value="Unassembled WGS sequence"/>
</dbReference>
<sequence length="304" mass="34574">MKQTLSYFIVRPKYWFGLIGFAISWLIARLPRAMQRGIARALGFVMLKVSGRHKKIVDRNLTLCFPEKTAEERETIIKENAYLTGYGVVETSACWFSDLSSYLKDTKVHGIDNLHAALDKGKGVILLSFHTTGLEIGAQLLSHQERISGMYKPDKNPLIEYMMTKGRLRHVNQLVQQQDVRSMLKVLKNNGIVWYAADQDYGPKRSAVFAPFFGIPAACITATTKFAKMTGAAVIPFTQTRTNKARNYELTVYPALKNFPGESELADATRINQILEDILRANPADYFWVHKRFKTRPNNEESLY</sequence>
<evidence type="ECO:0000256" key="7">
    <source>
        <dbReference type="ARBA" id="ARBA00023136"/>
    </source>
</evidence>
<dbReference type="CDD" id="cd07984">
    <property type="entry name" value="LPLAT_LABLAT-like"/>
    <property type="match status" value="1"/>
</dbReference>
<dbReference type="GO" id="GO:0008913">
    <property type="term" value="F:Kdo2-lipid IVA acyltransferase activity"/>
    <property type="evidence" value="ECO:0007669"/>
    <property type="project" value="UniProtKB-EC"/>
</dbReference>
<keyword evidence="3 9" id="KW-0808">Transferase</keyword>
<dbReference type="HAMAP" id="MF_01942">
    <property type="entry name" value="Lipid_A_LpxL_LpxP"/>
    <property type="match status" value="1"/>
</dbReference>
<protein>
    <recommendedName>
        <fullName evidence="9">Lipid A biosynthesis acyltransferase</fullName>
        <ecNumber evidence="9">2.3.1.241</ecNumber>
    </recommendedName>
    <alternativeName>
        <fullName evidence="9">Kdo(2)-lipid IV(A) acyltransferase</fullName>
    </alternativeName>
</protein>